<dbReference type="InterPro" id="IPR039752">
    <property type="entry name" value="F-box_only"/>
</dbReference>
<dbReference type="SUPFAM" id="SSF49785">
    <property type="entry name" value="Galactose-binding domain-like"/>
    <property type="match status" value="1"/>
</dbReference>
<dbReference type="AlphaFoldDB" id="A0AAV2M3G4"/>
<feature type="domain" description="FBA" evidence="1">
    <location>
        <begin position="1"/>
        <end position="108"/>
    </location>
</feature>
<evidence type="ECO:0000259" key="1">
    <source>
        <dbReference type="PROSITE" id="PS51114"/>
    </source>
</evidence>
<dbReference type="Gene3D" id="2.60.120.260">
    <property type="entry name" value="Galactose-binding domain-like"/>
    <property type="match status" value="1"/>
</dbReference>
<dbReference type="InterPro" id="IPR008979">
    <property type="entry name" value="Galactose-bd-like_sf"/>
</dbReference>
<dbReference type="GO" id="GO:0031146">
    <property type="term" value="P:SCF-dependent proteasomal ubiquitin-dependent protein catabolic process"/>
    <property type="evidence" value="ECO:0007669"/>
    <property type="project" value="TreeGrafter"/>
</dbReference>
<reference evidence="2 3" key="1">
    <citation type="submission" date="2024-04" db="EMBL/GenBank/DDBJ databases">
        <authorList>
            <person name="Waldvogel A.-M."/>
            <person name="Schoenle A."/>
        </authorList>
    </citation>
    <scope>NUCLEOTIDE SEQUENCE [LARGE SCALE GENOMIC DNA]</scope>
</reference>
<dbReference type="Pfam" id="PF04300">
    <property type="entry name" value="FBA"/>
    <property type="match status" value="1"/>
</dbReference>
<dbReference type="FunFam" id="2.60.120.260:FF:000012">
    <property type="entry name" value="F-box only protein 2"/>
    <property type="match status" value="1"/>
</dbReference>
<accession>A0AAV2M3G4</accession>
<dbReference type="PANTHER" id="PTHR12125:SF11">
    <property type="entry name" value="F-BOX ONLY PROTEIN 2"/>
    <property type="match status" value="1"/>
</dbReference>
<evidence type="ECO:0000313" key="2">
    <source>
        <dbReference type="EMBL" id="CAL1607859.1"/>
    </source>
</evidence>
<dbReference type="GO" id="GO:0006516">
    <property type="term" value="P:glycoprotein catabolic process"/>
    <property type="evidence" value="ECO:0007669"/>
    <property type="project" value="TreeGrafter"/>
</dbReference>
<dbReference type="GO" id="GO:0036503">
    <property type="term" value="P:ERAD pathway"/>
    <property type="evidence" value="ECO:0007669"/>
    <property type="project" value="TreeGrafter"/>
</dbReference>
<dbReference type="InterPro" id="IPR007397">
    <property type="entry name" value="F-box-assoc_dom"/>
</dbReference>
<dbReference type="Proteomes" id="UP001497482">
    <property type="component" value="Chromosome 6"/>
</dbReference>
<dbReference type="GO" id="GO:0005737">
    <property type="term" value="C:cytoplasm"/>
    <property type="evidence" value="ECO:0007669"/>
    <property type="project" value="UniProtKB-ARBA"/>
</dbReference>
<evidence type="ECO:0000313" key="3">
    <source>
        <dbReference type="Proteomes" id="UP001497482"/>
    </source>
</evidence>
<name>A0AAV2M3G4_KNICA</name>
<gene>
    <name evidence="2" type="ORF">KC01_LOCUS34874</name>
</gene>
<keyword evidence="3" id="KW-1185">Reference proteome</keyword>
<dbReference type="SMART" id="SM01198">
    <property type="entry name" value="FBA"/>
    <property type="match status" value="1"/>
</dbReference>
<protein>
    <recommendedName>
        <fullName evidence="1">FBA domain-containing protein</fullName>
    </recommendedName>
</protein>
<dbReference type="PROSITE" id="PS51114">
    <property type="entry name" value="FBA"/>
    <property type="match status" value="1"/>
</dbReference>
<sequence length="108" mass="12175">MRITDANRTHKNSGIPIWFCGRTDCGSTYQITVTLLDENQESIAEFKPETVTLEPESDGSSWREISHSFTEYGPGLRFICFEHGGQDTSYWDGWFGVRVTSSSVTIDS</sequence>
<dbReference type="GO" id="GO:0061630">
    <property type="term" value="F:ubiquitin protein ligase activity"/>
    <property type="evidence" value="ECO:0007669"/>
    <property type="project" value="TreeGrafter"/>
</dbReference>
<dbReference type="EMBL" id="OZ035828">
    <property type="protein sequence ID" value="CAL1607859.1"/>
    <property type="molecule type" value="Genomic_DNA"/>
</dbReference>
<organism evidence="2 3">
    <name type="scientific">Knipowitschia caucasica</name>
    <name type="common">Caucasian dwarf goby</name>
    <name type="synonym">Pomatoschistus caucasicus</name>
    <dbReference type="NCBI Taxonomy" id="637954"/>
    <lineage>
        <taxon>Eukaryota</taxon>
        <taxon>Metazoa</taxon>
        <taxon>Chordata</taxon>
        <taxon>Craniata</taxon>
        <taxon>Vertebrata</taxon>
        <taxon>Euteleostomi</taxon>
        <taxon>Actinopterygii</taxon>
        <taxon>Neopterygii</taxon>
        <taxon>Teleostei</taxon>
        <taxon>Neoteleostei</taxon>
        <taxon>Acanthomorphata</taxon>
        <taxon>Gobiaria</taxon>
        <taxon>Gobiiformes</taxon>
        <taxon>Gobioidei</taxon>
        <taxon>Gobiidae</taxon>
        <taxon>Gobiinae</taxon>
        <taxon>Knipowitschia</taxon>
    </lineage>
</organism>
<dbReference type="GO" id="GO:0019005">
    <property type="term" value="C:SCF ubiquitin ligase complex"/>
    <property type="evidence" value="ECO:0007669"/>
    <property type="project" value="TreeGrafter"/>
</dbReference>
<proteinExistence type="predicted"/>
<dbReference type="PANTHER" id="PTHR12125">
    <property type="entry name" value="F-BOX ONLY PROTEIN 6-LIKE PROTEIN"/>
    <property type="match status" value="1"/>
</dbReference>